<dbReference type="InterPro" id="IPR037171">
    <property type="entry name" value="NagB/RpiA_transferase-like"/>
</dbReference>
<dbReference type="Pfam" id="PF13336">
    <property type="entry name" value="AcetylCoA_hyd_C"/>
    <property type="match status" value="1"/>
</dbReference>
<keyword evidence="3" id="KW-1185">Reference proteome</keyword>
<dbReference type="Gene3D" id="3.40.1080.20">
    <property type="entry name" value="Acetyl-CoA hydrolase/transferase C-terminal domain"/>
    <property type="match status" value="1"/>
</dbReference>
<evidence type="ECO:0000313" key="2">
    <source>
        <dbReference type="EMBL" id="GLR26552.1"/>
    </source>
</evidence>
<dbReference type="Gene3D" id="3.30.750.70">
    <property type="entry name" value="4-hydroxybutyrate coenzyme like domains"/>
    <property type="match status" value="1"/>
</dbReference>
<dbReference type="InterPro" id="IPR038460">
    <property type="entry name" value="AcetylCoA_hyd_C_sf"/>
</dbReference>
<accession>A0ABQ5YVQ0</accession>
<reference evidence="3" key="1">
    <citation type="journal article" date="2019" name="Int. J. Syst. Evol. Microbiol.">
        <title>The Global Catalogue of Microorganisms (GCM) 10K type strain sequencing project: providing services to taxonomists for standard genome sequencing and annotation.</title>
        <authorList>
            <consortium name="The Broad Institute Genomics Platform"/>
            <consortium name="The Broad Institute Genome Sequencing Center for Infectious Disease"/>
            <person name="Wu L."/>
            <person name="Ma J."/>
        </authorList>
    </citation>
    <scope>NUCLEOTIDE SEQUENCE [LARGE SCALE GENOMIC DNA]</scope>
    <source>
        <strain evidence="3">NBRC 105857</strain>
    </source>
</reference>
<name>A0ABQ5YVQ0_9BURK</name>
<dbReference type="PANTHER" id="PTHR21432:SF20">
    <property type="entry name" value="ACETYL-COA HYDROLASE"/>
    <property type="match status" value="1"/>
</dbReference>
<protein>
    <recommendedName>
        <fullName evidence="1">Acetyl-CoA hydrolase/transferase C-terminal domain-containing protein</fullName>
    </recommendedName>
</protein>
<comment type="caution">
    <text evidence="2">The sequence shown here is derived from an EMBL/GenBank/DDBJ whole genome shotgun (WGS) entry which is preliminary data.</text>
</comment>
<feature type="domain" description="Acetyl-CoA hydrolase/transferase C-terminal" evidence="1">
    <location>
        <begin position="435"/>
        <end position="598"/>
    </location>
</feature>
<organism evidence="2 3">
    <name type="scientific">Limnobacter litoralis</name>
    <dbReference type="NCBI Taxonomy" id="481366"/>
    <lineage>
        <taxon>Bacteria</taxon>
        <taxon>Pseudomonadati</taxon>
        <taxon>Pseudomonadota</taxon>
        <taxon>Betaproteobacteria</taxon>
        <taxon>Burkholderiales</taxon>
        <taxon>Burkholderiaceae</taxon>
        <taxon>Limnobacter</taxon>
    </lineage>
</organism>
<dbReference type="Gene3D" id="3.40.1080.10">
    <property type="entry name" value="Glutaconate Coenzyme A-transferase"/>
    <property type="match status" value="1"/>
</dbReference>
<dbReference type="InterPro" id="IPR046433">
    <property type="entry name" value="ActCoA_hydro"/>
</dbReference>
<evidence type="ECO:0000259" key="1">
    <source>
        <dbReference type="Pfam" id="PF13336"/>
    </source>
</evidence>
<evidence type="ECO:0000313" key="3">
    <source>
        <dbReference type="Proteomes" id="UP001156664"/>
    </source>
</evidence>
<proteinExistence type="predicted"/>
<dbReference type="SUPFAM" id="SSF100950">
    <property type="entry name" value="NagB/RpiA/CoA transferase-like"/>
    <property type="match status" value="1"/>
</dbReference>
<dbReference type="PANTHER" id="PTHR21432">
    <property type="entry name" value="ACETYL-COA HYDROLASE-RELATED"/>
    <property type="match status" value="1"/>
</dbReference>
<dbReference type="RefSeq" id="WP_284281175.1">
    <property type="nucleotide sequence ID" value="NZ_BSOJ01000015.1"/>
</dbReference>
<dbReference type="Proteomes" id="UP001156664">
    <property type="component" value="Unassembled WGS sequence"/>
</dbReference>
<gene>
    <name evidence="2" type="ORF">GCM10007875_16420</name>
</gene>
<sequence>MTQFHRSADLSKLIDQVIGTLGKDIRIGLPLGLGKPTEFVNALYQRAKADPTLKLTILTALSLEKPKPASSLEAAFLNPVLERVWGDCPDLQYAVDQTQNALPPNVLVREFYFRPGSRLKSASAQQQYVCANYTFAAREVFNQGCNLAAQLICLPDQGVHDVVSLSCNPDTSIELVRCLKASGRPHLVIGQVNKNLPYMAGDAEVPTGMFDHLIEVDALNHTLFSTPKTPVGLADYLIGLRASALIEDGGTLQVGIGSLGDALVHALVLRHTQNTDYKKLIENFGFTPRELELTAEEGGTAPFEKGLYAATEMFIDGFVELYKAGVLKRKVYDHWALQTLFNRGEIEGEQIRPDWLDKLAELGVREIDESQLAVFKRHGLFVSELSLNGISFCLPGTAPVVANLADPAARQWLREHALGDRLKNGAVLHGGFFLGPASMYRFLRELSANERALFQMTGVEKVNQLDLNPVLYKAQRRSARFVNTGLMVTLSGAVASDGLDSGAVISGVGGQYNFVAMAHQLQGARSVLLIRAVREQPGQKPLSNVLFNYGHCTIPRHLRDIVITEYGIADLRSKTDNEIAKALINIADSRFQEMLLVQAQAAGKIEPGYKVPAEFRNNLPGVVQARLLQGVDHAVLPQFPFGTDFTQQEQRLMDALLHVKEAAAIKSSLRLAFDTLFEGGDEPSLSAQILDDLKRMKLDAPSTFKEKVTRHLLIKALKEVHADA</sequence>
<dbReference type="EMBL" id="BSOJ01000015">
    <property type="protein sequence ID" value="GLR26552.1"/>
    <property type="molecule type" value="Genomic_DNA"/>
</dbReference>
<dbReference type="InterPro" id="IPR026888">
    <property type="entry name" value="AcetylCoA_hyd_C"/>
</dbReference>